<keyword evidence="2" id="KW-1015">Disulfide bond</keyword>
<keyword evidence="1 3" id="KW-0732">Signal</keyword>
<dbReference type="Pfam" id="PF13385">
    <property type="entry name" value="Laminin_G_3"/>
    <property type="match status" value="1"/>
</dbReference>
<dbReference type="InterPro" id="IPR006558">
    <property type="entry name" value="LamG-like"/>
</dbReference>
<evidence type="ECO:0000259" key="4">
    <source>
        <dbReference type="SMART" id="SM00560"/>
    </source>
</evidence>
<feature type="domain" description="LamG-like jellyroll fold" evidence="4">
    <location>
        <begin position="298"/>
        <end position="441"/>
    </location>
</feature>
<dbReference type="SUPFAM" id="SSF49899">
    <property type="entry name" value="Concanavalin A-like lectins/glucanases"/>
    <property type="match status" value="1"/>
</dbReference>
<dbReference type="Gene3D" id="2.60.120.200">
    <property type="match status" value="1"/>
</dbReference>
<dbReference type="AlphaFoldDB" id="A0A4U0NK84"/>
<dbReference type="InterPro" id="IPR013320">
    <property type="entry name" value="ConA-like_dom_sf"/>
</dbReference>
<evidence type="ECO:0000256" key="2">
    <source>
        <dbReference type="ARBA" id="ARBA00023157"/>
    </source>
</evidence>
<feature type="signal peptide" evidence="3">
    <location>
        <begin position="1"/>
        <end position="22"/>
    </location>
</feature>
<dbReference type="Pfam" id="PF01663">
    <property type="entry name" value="Phosphodiest"/>
    <property type="match status" value="1"/>
</dbReference>
<evidence type="ECO:0000256" key="3">
    <source>
        <dbReference type="SAM" id="SignalP"/>
    </source>
</evidence>
<dbReference type="InterPro" id="IPR002591">
    <property type="entry name" value="Phosphodiest/P_Trfase"/>
</dbReference>
<dbReference type="RefSeq" id="WP_136902116.1">
    <property type="nucleotide sequence ID" value="NZ_SUME01000006.1"/>
</dbReference>
<evidence type="ECO:0000256" key="1">
    <source>
        <dbReference type="ARBA" id="ARBA00022729"/>
    </source>
</evidence>
<evidence type="ECO:0000313" key="5">
    <source>
        <dbReference type="EMBL" id="TJZ54755.1"/>
    </source>
</evidence>
<dbReference type="GO" id="GO:0004553">
    <property type="term" value="F:hydrolase activity, hydrolyzing O-glycosyl compounds"/>
    <property type="evidence" value="ECO:0007669"/>
    <property type="project" value="UniProtKB-ARBA"/>
</dbReference>
<dbReference type="InterPro" id="IPR017850">
    <property type="entry name" value="Alkaline_phosphatase_core_sf"/>
</dbReference>
<dbReference type="Gene3D" id="3.40.720.10">
    <property type="entry name" value="Alkaline Phosphatase, subunit A"/>
    <property type="match status" value="1"/>
</dbReference>
<reference evidence="5 6" key="1">
    <citation type="submission" date="2019-04" db="EMBL/GenBank/DDBJ databases">
        <title>Sphingobacterium olei sp. nov., isolated from oil-contaminated soil.</title>
        <authorList>
            <person name="Liu B."/>
        </authorList>
    </citation>
    <scope>NUCLEOTIDE SEQUENCE [LARGE SCALE GENOMIC DNA]</scope>
    <source>
        <strain evidence="5 6">HAL-9</strain>
    </source>
</reference>
<name>A0A4U0NK84_9SPHI</name>
<organism evidence="5 6">
    <name type="scientific">Sphingobacterium olei</name>
    <dbReference type="NCBI Taxonomy" id="2571155"/>
    <lineage>
        <taxon>Bacteria</taxon>
        <taxon>Pseudomonadati</taxon>
        <taxon>Bacteroidota</taxon>
        <taxon>Sphingobacteriia</taxon>
        <taxon>Sphingobacteriales</taxon>
        <taxon>Sphingobacteriaceae</taxon>
        <taxon>Sphingobacterium</taxon>
    </lineage>
</organism>
<dbReference type="Proteomes" id="UP000306808">
    <property type="component" value="Unassembled WGS sequence"/>
</dbReference>
<evidence type="ECO:0000313" key="6">
    <source>
        <dbReference type="Proteomes" id="UP000306808"/>
    </source>
</evidence>
<dbReference type="GO" id="GO:0005975">
    <property type="term" value="P:carbohydrate metabolic process"/>
    <property type="evidence" value="ECO:0007669"/>
    <property type="project" value="UniProtKB-ARBA"/>
</dbReference>
<proteinExistence type="predicted"/>
<dbReference type="SUPFAM" id="SSF53649">
    <property type="entry name" value="Alkaline phosphatase-like"/>
    <property type="match status" value="1"/>
</dbReference>
<accession>A0A4U0NK84</accession>
<comment type="caution">
    <text evidence="5">The sequence shown here is derived from an EMBL/GenBank/DDBJ whole genome shotgun (WGS) entry which is preliminary data.</text>
</comment>
<dbReference type="OrthoDB" id="279982at2"/>
<dbReference type="EMBL" id="SUME01000006">
    <property type="protein sequence ID" value="TJZ54755.1"/>
    <property type="molecule type" value="Genomic_DNA"/>
</dbReference>
<dbReference type="SMART" id="SM00560">
    <property type="entry name" value="LamGL"/>
    <property type="match status" value="1"/>
</dbReference>
<gene>
    <name evidence="5" type="ORF">FAZ15_14835</name>
</gene>
<keyword evidence="6" id="KW-1185">Reference proteome</keyword>
<protein>
    <recommendedName>
        <fullName evidence="4">LamG-like jellyroll fold domain-containing protein</fullName>
    </recommendedName>
</protein>
<feature type="chain" id="PRO_5020800913" description="LamG-like jellyroll fold domain-containing protein" evidence="3">
    <location>
        <begin position="23"/>
        <end position="542"/>
    </location>
</feature>
<sequence length="542" mass="59467">MNYRWIFWAVALYMIATGFSFAQTAKTKKILVIGVDGMIYTALDYATTPGLDKLIADASYSKEGYGGLPANSTTGWSTLLTGVGVDKHGVRQANSFAGNHLDQYPSLVKRIKSQLPAIRIASIVREPEINTVLNSDADLKYSQGSDVQVFDQAKEVLGGQSADAVFVQFSSPKEVGLLHGYQLRKADYVLAIQQVDTYIAQLLDVIQSRATYADENWAIFVVSTHGGSESGLATNSTMEELKVPVIFSGADLDNKELLTTNMVAKENSDNFLTINKAPTGDRTYGRIPIAGTGLQGMDKFTIEMWIKAGANSSDPSIMGDKDWDSGGNPGFVICRSGSSWKINIANTQRSRYDIGSSKPIEDGKWHHIAVTFDKTKECIVYQDGERVGGAALTYKETDQMASPFNYIYMAQDGTGTYGGGAPNWAGSFNEVRIWTTALSQETIKNYMYLQHIEKSNHPHLNFLNLYLKLDEVRGAVLTDYSGKNNHAELVGPATERKPYYPVGLTDVAVNVLSHMGIRVDGAWNLDGSTLKSNVPFRLFKVN</sequence>